<comment type="cofactor">
    <cofactor evidence="5">
        <name>Mg(2+)</name>
        <dbReference type="ChEBI" id="CHEBI:18420"/>
    </cofactor>
    <cofactor evidence="5">
        <name>Mn(2+)</name>
        <dbReference type="ChEBI" id="CHEBI:29035"/>
    </cofactor>
    <text evidence="5">Probably binds two magnesium or manganese ions per subunit.</text>
</comment>
<dbReference type="InterPro" id="IPR036691">
    <property type="entry name" value="Endo/exonu/phosph_ase_sf"/>
</dbReference>
<reference evidence="8" key="1">
    <citation type="submission" date="2020-05" db="EMBL/GenBank/DDBJ databases">
        <title>Phylogenomic resolution of chytrid fungi.</title>
        <authorList>
            <person name="Stajich J.E."/>
            <person name="Amses K."/>
            <person name="Simmons R."/>
            <person name="Seto K."/>
            <person name="Myers J."/>
            <person name="Bonds A."/>
            <person name="Quandt C.A."/>
            <person name="Barry K."/>
            <person name="Liu P."/>
            <person name="Grigoriev I."/>
            <person name="Longcore J.E."/>
            <person name="James T.Y."/>
        </authorList>
    </citation>
    <scope>NUCLEOTIDE SEQUENCE</scope>
    <source>
        <strain evidence="8">JEL0318</strain>
    </source>
</reference>
<keyword evidence="3" id="KW-0378">Hydrolase</keyword>
<organism evidence="8 9">
    <name type="scientific">Rhizophlyctis rosea</name>
    <dbReference type="NCBI Taxonomy" id="64517"/>
    <lineage>
        <taxon>Eukaryota</taxon>
        <taxon>Fungi</taxon>
        <taxon>Fungi incertae sedis</taxon>
        <taxon>Chytridiomycota</taxon>
        <taxon>Chytridiomycota incertae sedis</taxon>
        <taxon>Chytridiomycetes</taxon>
        <taxon>Rhizophlyctidales</taxon>
        <taxon>Rhizophlyctidaceae</taxon>
        <taxon>Rhizophlyctis</taxon>
    </lineage>
</organism>
<dbReference type="PANTHER" id="PTHR22748">
    <property type="entry name" value="AP ENDONUCLEASE"/>
    <property type="match status" value="1"/>
</dbReference>
<dbReference type="Proteomes" id="UP001212841">
    <property type="component" value="Unassembled WGS sequence"/>
</dbReference>
<keyword evidence="5" id="KW-0464">Manganese</keyword>
<dbReference type="Pfam" id="PF03372">
    <property type="entry name" value="Exo_endo_phos"/>
    <property type="match status" value="1"/>
</dbReference>
<dbReference type="GO" id="GO:0008081">
    <property type="term" value="F:phosphoric diester hydrolase activity"/>
    <property type="evidence" value="ECO:0007669"/>
    <property type="project" value="TreeGrafter"/>
</dbReference>
<comment type="similarity">
    <text evidence="1">Belongs to the DNA repair enzymes AP/ExoA family.</text>
</comment>
<feature type="binding site" evidence="5">
    <location>
        <position position="155"/>
    </location>
    <ligand>
        <name>Mg(2+)</name>
        <dbReference type="ChEBI" id="CHEBI:18420"/>
        <label>1</label>
    </ligand>
</feature>
<protein>
    <recommendedName>
        <fullName evidence="7">Endonuclease/exonuclease/phosphatase domain-containing protein</fullName>
    </recommendedName>
</protein>
<feature type="binding site" evidence="5">
    <location>
        <position position="157"/>
    </location>
    <ligand>
        <name>Mg(2+)</name>
        <dbReference type="ChEBI" id="CHEBI:18420"/>
        <label>1</label>
    </ligand>
</feature>
<accession>A0AAD5WZU1</accession>
<feature type="binding site" evidence="5">
    <location>
        <position position="29"/>
    </location>
    <ligand>
        <name>Mg(2+)</name>
        <dbReference type="ChEBI" id="CHEBI:18420"/>
        <label>1</label>
    </ligand>
</feature>
<dbReference type="EMBL" id="JADGJD010002303">
    <property type="protein sequence ID" value="KAJ3033353.1"/>
    <property type="molecule type" value="Genomic_DNA"/>
</dbReference>
<dbReference type="InterPro" id="IPR005135">
    <property type="entry name" value="Endo/exonuclease/phosphatase"/>
</dbReference>
<evidence type="ECO:0000256" key="6">
    <source>
        <dbReference type="PIRSR" id="PIRSR604808-3"/>
    </source>
</evidence>
<dbReference type="PROSITE" id="PS51435">
    <property type="entry name" value="AP_NUCLEASE_F1_4"/>
    <property type="match status" value="1"/>
</dbReference>
<dbReference type="PANTHER" id="PTHR22748:SF4">
    <property type="entry name" value="DNA-(APURINIC OR APYRIMIDINIC SITE) ENDONUCLEASE 2"/>
    <property type="match status" value="1"/>
</dbReference>
<evidence type="ECO:0000256" key="4">
    <source>
        <dbReference type="ARBA" id="ARBA00022842"/>
    </source>
</evidence>
<evidence type="ECO:0000256" key="5">
    <source>
        <dbReference type="PIRSR" id="PIRSR604808-2"/>
    </source>
</evidence>
<dbReference type="GO" id="GO:0006284">
    <property type="term" value="P:base-excision repair"/>
    <property type="evidence" value="ECO:0007669"/>
    <property type="project" value="TreeGrafter"/>
</dbReference>
<keyword evidence="9" id="KW-1185">Reference proteome</keyword>
<evidence type="ECO:0000256" key="1">
    <source>
        <dbReference type="ARBA" id="ARBA00007092"/>
    </source>
</evidence>
<dbReference type="GO" id="GO:0005634">
    <property type="term" value="C:nucleus"/>
    <property type="evidence" value="ECO:0007669"/>
    <property type="project" value="TreeGrafter"/>
</dbReference>
<dbReference type="GO" id="GO:0008311">
    <property type="term" value="F:double-stranded DNA 3'-5' DNA exonuclease activity"/>
    <property type="evidence" value="ECO:0007669"/>
    <property type="project" value="TreeGrafter"/>
</dbReference>
<sequence>MVQAYGGNRQSALAIFLEQEMLDILCLQEHRLTDVSDMKREMVKIPGYVSFWSFSEKEQKGYSGVAMYVREGLVTEVFEGFHCDEFLIAGDEGRILTAKLGGLKMVIVNVYVPNAQSDGGVVELRQTGKMEFLAALDKHVEYYQEEGWKVILVGDLNMAHHPIDVSSVQK</sequence>
<feature type="domain" description="Endonuclease/exonuclease/phosphatase" evidence="7">
    <location>
        <begin position="11"/>
        <end position="166"/>
    </location>
</feature>
<feature type="site" description="Transition state stabilizer" evidence="6">
    <location>
        <position position="157"/>
    </location>
</feature>
<evidence type="ECO:0000313" key="9">
    <source>
        <dbReference type="Proteomes" id="UP001212841"/>
    </source>
</evidence>
<proteinExistence type="inferred from homology"/>
<name>A0AAD5WZU1_9FUNG</name>
<evidence type="ECO:0000256" key="3">
    <source>
        <dbReference type="ARBA" id="ARBA00022801"/>
    </source>
</evidence>
<dbReference type="AlphaFoldDB" id="A0AAD5WZU1"/>
<feature type="non-terminal residue" evidence="8">
    <location>
        <position position="170"/>
    </location>
</feature>
<comment type="caution">
    <text evidence="8">The sequence shown here is derived from an EMBL/GenBank/DDBJ whole genome shotgun (WGS) entry which is preliminary data.</text>
</comment>
<keyword evidence="4 5" id="KW-0460">Magnesium</keyword>
<dbReference type="GO" id="GO:0046872">
    <property type="term" value="F:metal ion binding"/>
    <property type="evidence" value="ECO:0007669"/>
    <property type="project" value="UniProtKB-KW"/>
</dbReference>
<keyword evidence="2 5" id="KW-0479">Metal-binding</keyword>
<evidence type="ECO:0000256" key="2">
    <source>
        <dbReference type="ARBA" id="ARBA00022723"/>
    </source>
</evidence>
<dbReference type="Gene3D" id="3.60.10.10">
    <property type="entry name" value="Endonuclease/exonuclease/phosphatase"/>
    <property type="match status" value="1"/>
</dbReference>
<dbReference type="GO" id="GO:0003906">
    <property type="term" value="F:DNA-(apurinic or apyrimidinic site) endonuclease activity"/>
    <property type="evidence" value="ECO:0007669"/>
    <property type="project" value="TreeGrafter"/>
</dbReference>
<evidence type="ECO:0000259" key="7">
    <source>
        <dbReference type="Pfam" id="PF03372"/>
    </source>
</evidence>
<gene>
    <name evidence="8" type="ORF">HK097_004885</name>
</gene>
<dbReference type="SUPFAM" id="SSF56219">
    <property type="entry name" value="DNase I-like"/>
    <property type="match status" value="1"/>
</dbReference>
<evidence type="ECO:0000313" key="8">
    <source>
        <dbReference type="EMBL" id="KAJ3033353.1"/>
    </source>
</evidence>
<dbReference type="InterPro" id="IPR004808">
    <property type="entry name" value="AP_endonuc_1"/>
</dbReference>